<keyword evidence="2" id="KW-1185">Reference proteome</keyword>
<reference evidence="1 2" key="1">
    <citation type="submission" date="2024-10" db="EMBL/GenBank/DDBJ databases">
        <authorList>
            <person name="Kim D."/>
        </authorList>
    </citation>
    <scope>NUCLEOTIDE SEQUENCE [LARGE SCALE GENOMIC DNA]</scope>
    <source>
        <strain evidence="1">BH-2024</strain>
    </source>
</reference>
<gene>
    <name evidence="1" type="ORF">niasHT_004291</name>
</gene>
<proteinExistence type="predicted"/>
<dbReference type="AlphaFoldDB" id="A0ABD2LNG1"/>
<dbReference type="EMBL" id="JBICBT010000347">
    <property type="protein sequence ID" value="KAL3116790.1"/>
    <property type="molecule type" value="Genomic_DNA"/>
</dbReference>
<sequence length="308" mass="34258">MTHSLLVKFPQLCRTNCCANFTGLAHPFAAESDSVFNSRKRSRIDAGHPSSPQKIVDSNLINTVSDNVQNVLKQLDSLSAISTIDNDALNVLLSAVKAQLLVCSTQLTQIRSMTNDVLTPHDLERQRSIVIGGVPESKETKPSARARGDNAMVEQVLDELGIQVSPVTVYRMGNSSKNPAPNGAAHRLLKVVLPARHFQRDVLSKWKKHGATLRRTLANQGLDRMNVRPSLSPEELVARRALHEECQTKRNETGNDWIVYAQKVILRSDVNSTRNNRSFFPTTPSLLSKKRLIIPTSVTRPNKRKFNS</sequence>
<name>A0ABD2LNG1_9BILA</name>
<dbReference type="Proteomes" id="UP001620626">
    <property type="component" value="Unassembled WGS sequence"/>
</dbReference>
<organism evidence="1 2">
    <name type="scientific">Heterodera trifolii</name>
    <dbReference type="NCBI Taxonomy" id="157864"/>
    <lineage>
        <taxon>Eukaryota</taxon>
        <taxon>Metazoa</taxon>
        <taxon>Ecdysozoa</taxon>
        <taxon>Nematoda</taxon>
        <taxon>Chromadorea</taxon>
        <taxon>Rhabditida</taxon>
        <taxon>Tylenchina</taxon>
        <taxon>Tylenchomorpha</taxon>
        <taxon>Tylenchoidea</taxon>
        <taxon>Heteroderidae</taxon>
        <taxon>Heteroderinae</taxon>
        <taxon>Heterodera</taxon>
    </lineage>
</organism>
<accession>A0ABD2LNG1</accession>
<evidence type="ECO:0000313" key="2">
    <source>
        <dbReference type="Proteomes" id="UP001620626"/>
    </source>
</evidence>
<evidence type="ECO:0000313" key="1">
    <source>
        <dbReference type="EMBL" id="KAL3116790.1"/>
    </source>
</evidence>
<comment type="caution">
    <text evidence="1">The sequence shown here is derived from an EMBL/GenBank/DDBJ whole genome shotgun (WGS) entry which is preliminary data.</text>
</comment>
<protein>
    <submittedName>
        <fullName evidence="1">Uncharacterized protein</fullName>
    </submittedName>
</protein>